<evidence type="ECO:0000313" key="10">
    <source>
        <dbReference type="Proteomes" id="UP000794436"/>
    </source>
</evidence>
<comment type="function">
    <text evidence="7">Catalyzes the formation of 6,7-dimethyl-8-ribityllumazine by condensation of 5-amino-6-(D-ribitylamino)uracil with 3,4-dihydroxy-2-butanone 4-phosphate. This is the penultimate step in the biosynthesis of riboflavin.</text>
</comment>
<feature type="compositionally biased region" description="Basic and acidic residues" evidence="8">
    <location>
        <begin position="211"/>
        <end position="221"/>
    </location>
</feature>
<keyword evidence="5 7" id="KW-0808">Transferase</keyword>
<dbReference type="PANTHER" id="PTHR21058:SF0">
    <property type="entry name" value="6,7-DIMETHYL-8-RIBITYLLUMAZINE SYNTHASE"/>
    <property type="match status" value="1"/>
</dbReference>
<keyword evidence="10" id="KW-1185">Reference proteome</keyword>
<dbReference type="GO" id="GO:0000906">
    <property type="term" value="F:6,7-dimethyl-8-ribityllumazine synthase activity"/>
    <property type="evidence" value="ECO:0007669"/>
    <property type="project" value="UniProtKB-EC"/>
</dbReference>
<feature type="region of interest" description="Disordered" evidence="8">
    <location>
        <begin position="194"/>
        <end position="221"/>
    </location>
</feature>
<dbReference type="GO" id="GO:0009231">
    <property type="term" value="P:riboflavin biosynthetic process"/>
    <property type="evidence" value="ECO:0007669"/>
    <property type="project" value="UniProtKB-UniPathway"/>
</dbReference>
<evidence type="ECO:0000256" key="7">
    <source>
        <dbReference type="RuleBase" id="RU003795"/>
    </source>
</evidence>
<feature type="compositionally biased region" description="Low complexity" evidence="8">
    <location>
        <begin position="267"/>
        <end position="286"/>
    </location>
</feature>
<comment type="catalytic activity">
    <reaction evidence="6 7">
        <text>(2S)-2-hydroxy-3-oxobutyl phosphate + 5-amino-6-(D-ribitylamino)uracil = 6,7-dimethyl-8-(1-D-ribityl)lumazine + phosphate + 2 H2O + H(+)</text>
        <dbReference type="Rhea" id="RHEA:26152"/>
        <dbReference type="ChEBI" id="CHEBI:15377"/>
        <dbReference type="ChEBI" id="CHEBI:15378"/>
        <dbReference type="ChEBI" id="CHEBI:15934"/>
        <dbReference type="ChEBI" id="CHEBI:43474"/>
        <dbReference type="ChEBI" id="CHEBI:58201"/>
        <dbReference type="ChEBI" id="CHEBI:58830"/>
        <dbReference type="EC" id="2.5.1.78"/>
    </reaction>
</comment>
<accession>A0A8K1FG10</accession>
<dbReference type="InterPro" id="IPR036467">
    <property type="entry name" value="LS/RS_sf"/>
</dbReference>
<dbReference type="InterPro" id="IPR034964">
    <property type="entry name" value="LS"/>
</dbReference>
<dbReference type="InterPro" id="IPR002180">
    <property type="entry name" value="LS/RS"/>
</dbReference>
<protein>
    <recommendedName>
        <fullName evidence="3 7">6,7-dimethyl-8-ribityllumazine synthase</fullName>
        <shortName evidence="7">DMRL synthase</shortName>
        <ecNumber evidence="3 7">2.5.1.78</ecNumber>
    </recommendedName>
</protein>
<evidence type="ECO:0000256" key="6">
    <source>
        <dbReference type="ARBA" id="ARBA00048785"/>
    </source>
</evidence>
<comment type="pathway">
    <text evidence="1 7">Cofactor biosynthesis; riboflavin biosynthesis; riboflavin from 2-hydroxy-3-oxobutyl phosphate and 5-amino-6-(D-ribitylamino)uracil: step 1/2.</text>
</comment>
<dbReference type="UniPathway" id="UPA00275">
    <property type="reaction ID" value="UER00404"/>
</dbReference>
<dbReference type="Gene3D" id="3.40.50.960">
    <property type="entry name" value="Lumazine/riboflavin synthase"/>
    <property type="match status" value="1"/>
</dbReference>
<evidence type="ECO:0000256" key="4">
    <source>
        <dbReference type="ARBA" id="ARBA00022619"/>
    </source>
</evidence>
<sequence length="286" mass="30787">MAGGTTTAATPAKLVLVEEPGAIRSPKLDGTGLHVGLVYTRHSSEIVDPLVMACRGELLLKGVGRENIHELEVMMPYNIPYAMKCMMESAPVKLDVVVCVGCLVRGSLAYEFVAEAVTRASMKIGMKMKTPVVYGVLICTDEQQARHCAGLTEGKTRTCNYGVEWAQSAIDMAHLNRKGTEKMVELCRCNCHEHSGKSKQSHKHAQTKQQGHKENEKQEHHKTDLSMLHPTEQQSLGESAFTDTGSSKSSGGSAESFAEPVSGAFSHGGKQCSSSGHGSHGGQHLK</sequence>
<organism evidence="9 10">
    <name type="scientific">Pythium oligandrum</name>
    <name type="common">Mycoparasitic fungus</name>
    <dbReference type="NCBI Taxonomy" id="41045"/>
    <lineage>
        <taxon>Eukaryota</taxon>
        <taxon>Sar</taxon>
        <taxon>Stramenopiles</taxon>
        <taxon>Oomycota</taxon>
        <taxon>Peronosporomycetes</taxon>
        <taxon>Pythiales</taxon>
        <taxon>Pythiaceae</taxon>
        <taxon>Pythium</taxon>
    </lineage>
</organism>
<dbReference type="OrthoDB" id="126863at2759"/>
<keyword evidence="4 7" id="KW-0686">Riboflavin biosynthesis</keyword>
<proteinExistence type="inferred from homology"/>
<dbReference type="SUPFAM" id="SSF52121">
    <property type="entry name" value="Lumazine synthase"/>
    <property type="match status" value="1"/>
</dbReference>
<feature type="compositionally biased region" description="Basic residues" evidence="8">
    <location>
        <begin position="197"/>
        <end position="206"/>
    </location>
</feature>
<dbReference type="Proteomes" id="UP000794436">
    <property type="component" value="Unassembled WGS sequence"/>
</dbReference>
<evidence type="ECO:0000256" key="5">
    <source>
        <dbReference type="ARBA" id="ARBA00022679"/>
    </source>
</evidence>
<evidence type="ECO:0000256" key="8">
    <source>
        <dbReference type="SAM" id="MobiDB-lite"/>
    </source>
</evidence>
<comment type="similarity">
    <text evidence="2 7">Belongs to the DMRL synthase family.</text>
</comment>
<reference evidence="9" key="1">
    <citation type="submission" date="2019-03" db="EMBL/GenBank/DDBJ databases">
        <title>Long read genome sequence of the mycoparasitic Pythium oligandrum ATCC 38472 isolated from sugarbeet rhizosphere.</title>
        <authorList>
            <person name="Gaulin E."/>
        </authorList>
    </citation>
    <scope>NUCLEOTIDE SEQUENCE</scope>
    <source>
        <strain evidence="9">ATCC 38472_TT</strain>
    </source>
</reference>
<evidence type="ECO:0000256" key="3">
    <source>
        <dbReference type="ARBA" id="ARBA00012664"/>
    </source>
</evidence>
<dbReference type="GO" id="GO:0009349">
    <property type="term" value="C:riboflavin synthase complex"/>
    <property type="evidence" value="ECO:0007669"/>
    <property type="project" value="UniProtKB-UniRule"/>
</dbReference>
<name>A0A8K1FG10_PYTOL</name>
<dbReference type="EMBL" id="SPLM01000112">
    <property type="protein sequence ID" value="TMW58217.1"/>
    <property type="molecule type" value="Genomic_DNA"/>
</dbReference>
<dbReference type="AlphaFoldDB" id="A0A8K1FG10"/>
<dbReference type="Pfam" id="PF00885">
    <property type="entry name" value="DMRL_synthase"/>
    <property type="match status" value="1"/>
</dbReference>
<dbReference type="PANTHER" id="PTHR21058">
    <property type="entry name" value="6,7-DIMETHYL-8-RIBITYLLUMAZINE SYNTHASE DMRL SYNTHASE LUMAZINE SYNTHASE"/>
    <property type="match status" value="1"/>
</dbReference>
<evidence type="ECO:0000256" key="2">
    <source>
        <dbReference type="ARBA" id="ARBA00007424"/>
    </source>
</evidence>
<gene>
    <name evidence="9" type="ORF">Poli38472_011805</name>
</gene>
<feature type="region of interest" description="Disordered" evidence="8">
    <location>
        <begin position="236"/>
        <end position="286"/>
    </location>
</feature>
<evidence type="ECO:0000313" key="9">
    <source>
        <dbReference type="EMBL" id="TMW58217.1"/>
    </source>
</evidence>
<dbReference type="EC" id="2.5.1.78" evidence="3 7"/>
<comment type="caution">
    <text evidence="9">The sequence shown here is derived from an EMBL/GenBank/DDBJ whole genome shotgun (WGS) entry which is preliminary data.</text>
</comment>
<evidence type="ECO:0000256" key="1">
    <source>
        <dbReference type="ARBA" id="ARBA00004917"/>
    </source>
</evidence>